<feature type="compositionally biased region" description="Basic and acidic residues" evidence="1">
    <location>
        <begin position="151"/>
        <end position="164"/>
    </location>
</feature>
<evidence type="ECO:0000256" key="1">
    <source>
        <dbReference type="SAM" id="MobiDB-lite"/>
    </source>
</evidence>
<comment type="caution">
    <text evidence="3">The sequence shown here is derived from an EMBL/GenBank/DDBJ whole genome shotgun (WGS) entry which is preliminary data.</text>
</comment>
<name>A0AAN5D4P8_9BILA</name>
<dbReference type="Proteomes" id="UP001328107">
    <property type="component" value="Unassembled WGS sequence"/>
</dbReference>
<accession>A0AAN5D4P8</accession>
<feature type="region of interest" description="Disordered" evidence="1">
    <location>
        <begin position="143"/>
        <end position="164"/>
    </location>
</feature>
<sequence>MIGKSWKGLHLATDIASAALLSVSADAVDARSERSGVVGAGRTAVSVGHASVAGRAGSLQALSRGSSHGALAAVVGGSAEEPASTTSVGAGGDGCETAASGRVLLSGGRTAESVHARLPCSALSTGGAAHLRELPMVADAGVGGGHLSVGGERKESEDNDSEHL</sequence>
<evidence type="ECO:0000313" key="4">
    <source>
        <dbReference type="Proteomes" id="UP001328107"/>
    </source>
</evidence>
<organism evidence="3 4">
    <name type="scientific">Pristionchus mayeri</name>
    <dbReference type="NCBI Taxonomy" id="1317129"/>
    <lineage>
        <taxon>Eukaryota</taxon>
        <taxon>Metazoa</taxon>
        <taxon>Ecdysozoa</taxon>
        <taxon>Nematoda</taxon>
        <taxon>Chromadorea</taxon>
        <taxon>Rhabditida</taxon>
        <taxon>Rhabditina</taxon>
        <taxon>Diplogasteromorpha</taxon>
        <taxon>Diplogasteroidea</taxon>
        <taxon>Neodiplogasteridae</taxon>
        <taxon>Pristionchus</taxon>
    </lineage>
</organism>
<dbReference type="AlphaFoldDB" id="A0AAN5D4P8"/>
<dbReference type="EMBL" id="BTRK01000005">
    <property type="protein sequence ID" value="GMR55584.1"/>
    <property type="molecule type" value="Genomic_DNA"/>
</dbReference>
<evidence type="ECO:0008006" key="5">
    <source>
        <dbReference type="Google" id="ProtNLM"/>
    </source>
</evidence>
<keyword evidence="4" id="KW-1185">Reference proteome</keyword>
<feature type="chain" id="PRO_5042826817" description="Secreted protein" evidence="2">
    <location>
        <begin position="31"/>
        <end position="164"/>
    </location>
</feature>
<protein>
    <recommendedName>
        <fullName evidence="5">Secreted protein</fullName>
    </recommendedName>
</protein>
<gene>
    <name evidence="3" type="ORF">PMAYCL1PPCAC_25779</name>
</gene>
<feature type="signal peptide" evidence="2">
    <location>
        <begin position="1"/>
        <end position="30"/>
    </location>
</feature>
<keyword evidence="2" id="KW-0732">Signal</keyword>
<feature type="non-terminal residue" evidence="3">
    <location>
        <position position="164"/>
    </location>
</feature>
<reference evidence="4" key="1">
    <citation type="submission" date="2022-10" db="EMBL/GenBank/DDBJ databases">
        <title>Genome assembly of Pristionchus species.</title>
        <authorList>
            <person name="Yoshida K."/>
            <person name="Sommer R.J."/>
        </authorList>
    </citation>
    <scope>NUCLEOTIDE SEQUENCE [LARGE SCALE GENOMIC DNA]</scope>
    <source>
        <strain evidence="4">RS5460</strain>
    </source>
</reference>
<evidence type="ECO:0000313" key="3">
    <source>
        <dbReference type="EMBL" id="GMR55584.1"/>
    </source>
</evidence>
<evidence type="ECO:0000256" key="2">
    <source>
        <dbReference type="SAM" id="SignalP"/>
    </source>
</evidence>
<proteinExistence type="predicted"/>